<accession>A0ABY7XHD4</accession>
<dbReference type="Proteomes" id="UP001221519">
    <property type="component" value="Plasmid unnamed1"/>
</dbReference>
<protein>
    <submittedName>
        <fullName evidence="1">Uncharacterized protein</fullName>
    </submittedName>
</protein>
<keyword evidence="1" id="KW-0614">Plasmid</keyword>
<evidence type="ECO:0000313" key="2">
    <source>
        <dbReference type="Proteomes" id="UP001221519"/>
    </source>
</evidence>
<name>A0ABY7XHD4_9BACL</name>
<keyword evidence="2" id="KW-1185">Reference proteome</keyword>
<geneLocation type="plasmid" evidence="1 2">
    <name>unnamed1</name>
</geneLocation>
<dbReference type="EMBL" id="CP118109">
    <property type="protein sequence ID" value="WDI05193.1"/>
    <property type="molecule type" value="Genomic_DNA"/>
</dbReference>
<gene>
    <name evidence="1" type="ORF">PUW25_25630</name>
</gene>
<reference evidence="1 2" key="1">
    <citation type="submission" date="2023-02" db="EMBL/GenBank/DDBJ databases">
        <title>Pathogen: clinical or host-associated sample.</title>
        <authorList>
            <person name="Hergert J."/>
            <person name="Casey R."/>
            <person name="Wagner J."/>
            <person name="Young E.L."/>
            <person name="Oakeson K.F."/>
        </authorList>
    </citation>
    <scope>NUCLEOTIDE SEQUENCE [LARGE SCALE GENOMIC DNA]</scope>
    <source>
        <strain evidence="1 2">2022CK-00829</strain>
        <plasmid evidence="1 2">unnamed1</plasmid>
    </source>
</reference>
<dbReference type="RefSeq" id="WP_274338765.1">
    <property type="nucleotide sequence ID" value="NZ_CP118109.1"/>
</dbReference>
<sequence>MQANITIKGLSIHVVNPVEGSDKESQFNLKTDEISVSLKEATVENIGDTFKSVIQEQIKEAKKAKLQELKEMMLHSHKEESFDPFKIPGLNGHIIVGGNIDDIPKEIFDQLPDFIKNSFK</sequence>
<evidence type="ECO:0000313" key="1">
    <source>
        <dbReference type="EMBL" id="WDI05193.1"/>
    </source>
</evidence>
<organism evidence="1 2">
    <name type="scientific">Paenibacillus urinalis</name>
    <dbReference type="NCBI Taxonomy" id="521520"/>
    <lineage>
        <taxon>Bacteria</taxon>
        <taxon>Bacillati</taxon>
        <taxon>Bacillota</taxon>
        <taxon>Bacilli</taxon>
        <taxon>Bacillales</taxon>
        <taxon>Paenibacillaceae</taxon>
        <taxon>Paenibacillus</taxon>
    </lineage>
</organism>
<proteinExistence type="predicted"/>